<feature type="compositionally biased region" description="Polar residues" evidence="1">
    <location>
        <begin position="302"/>
        <end position="318"/>
    </location>
</feature>
<keyword evidence="3" id="KW-1185">Reference proteome</keyword>
<feature type="region of interest" description="Disordered" evidence="1">
    <location>
        <begin position="296"/>
        <end position="416"/>
    </location>
</feature>
<protein>
    <submittedName>
        <fullName evidence="2">Uncharacterized protein</fullName>
    </submittedName>
</protein>
<feature type="non-terminal residue" evidence="2">
    <location>
        <position position="623"/>
    </location>
</feature>
<dbReference type="AlphaFoldDB" id="A0AAD4H0F3"/>
<name>A0AAD4H0F3_9FUNG</name>
<comment type="caution">
    <text evidence="2">The sequence shown here is derived from an EMBL/GenBank/DDBJ whole genome shotgun (WGS) entry which is preliminary data.</text>
</comment>
<dbReference type="Proteomes" id="UP001194580">
    <property type="component" value="Unassembled WGS sequence"/>
</dbReference>
<accession>A0AAD4H0F3</accession>
<reference evidence="2" key="1">
    <citation type="journal article" date="2020" name="Fungal Divers.">
        <title>Resolving the Mortierellaceae phylogeny through synthesis of multi-gene phylogenetics and phylogenomics.</title>
        <authorList>
            <person name="Vandepol N."/>
            <person name="Liber J."/>
            <person name="Desiro A."/>
            <person name="Na H."/>
            <person name="Kennedy M."/>
            <person name="Barry K."/>
            <person name="Grigoriev I.V."/>
            <person name="Miller A.N."/>
            <person name="O'Donnell K."/>
            <person name="Stajich J.E."/>
            <person name="Bonito G."/>
        </authorList>
    </citation>
    <scope>NUCLEOTIDE SEQUENCE</scope>
    <source>
        <strain evidence="2">NRRL 28262</strain>
    </source>
</reference>
<evidence type="ECO:0000313" key="2">
    <source>
        <dbReference type="EMBL" id="KAG0250962.1"/>
    </source>
</evidence>
<feature type="compositionally biased region" description="Low complexity" evidence="1">
    <location>
        <begin position="319"/>
        <end position="335"/>
    </location>
</feature>
<feature type="compositionally biased region" description="Low complexity" evidence="1">
    <location>
        <begin position="344"/>
        <end position="384"/>
    </location>
</feature>
<feature type="region of interest" description="Disordered" evidence="1">
    <location>
        <begin position="59"/>
        <end position="84"/>
    </location>
</feature>
<evidence type="ECO:0000256" key="1">
    <source>
        <dbReference type="SAM" id="MobiDB-lite"/>
    </source>
</evidence>
<proteinExistence type="predicted"/>
<feature type="compositionally biased region" description="Gly residues" evidence="1">
    <location>
        <begin position="385"/>
        <end position="403"/>
    </location>
</feature>
<organism evidence="2 3">
    <name type="scientific">Linnemannia exigua</name>
    <dbReference type="NCBI Taxonomy" id="604196"/>
    <lineage>
        <taxon>Eukaryota</taxon>
        <taxon>Fungi</taxon>
        <taxon>Fungi incertae sedis</taxon>
        <taxon>Mucoromycota</taxon>
        <taxon>Mortierellomycotina</taxon>
        <taxon>Mortierellomycetes</taxon>
        <taxon>Mortierellales</taxon>
        <taxon>Mortierellaceae</taxon>
        <taxon>Linnemannia</taxon>
    </lineage>
</organism>
<gene>
    <name evidence="2" type="ORF">BGZ95_007032</name>
</gene>
<dbReference type="EMBL" id="JAAAIL010003366">
    <property type="protein sequence ID" value="KAG0250962.1"/>
    <property type="molecule type" value="Genomic_DNA"/>
</dbReference>
<evidence type="ECO:0000313" key="3">
    <source>
        <dbReference type="Proteomes" id="UP001194580"/>
    </source>
</evidence>
<sequence length="623" mass="68285">MVLSFEIKHMGQPIEQWGDKDQRDYAQLVTDRDNAQKSVKTLLKSIECSQVAERVKGVAEAKPTTDAGFSSASSPSSSGTDKELKLGANCPRFHPRPYEVEKPSECQVFSSPCQFLHQLHLHFESTHGNGTENVYARAIVQATLDTTIQHMFNSAMSKITPKERTVKWCQDKFVELVMTPQMLQAELTEFRTQGRLEQESFEKYAARLDRLLTIYKVRDHALHQTILCDLRQTLSPTVYAIMLMFHHFETARADRPTKPEITDVHDFCRMLSIVPGPEDSSDWGHYAETRRAFHNAKRRKGQNGQHTNNNFTSQDKNVSSGQSGGSNSSTNQTNGSAGGGNGNSSGNNSSWNNYNNNSSNGNNNQHSNNSNGNGNSSQRGSWGNNRGGGRNGNNRGGRGGYNGNRGNYQGELYPETINPASIPETDSIIVKPATEHIVNTHSSPLFSSALQVTTISKDEADHNIVAETAKATVTLADNKNNSEACLNISEGKDNAVVQGPVVKKKKPGVKQRKRAAKKSRRAVGSIFAVSVHQGIPPSHPPDGGEGNGGAEVAGLKEKIRYAAASVVEGDKVVEDSDRTFGSYLIEDDDAAQTFGKYTIDNNPLMHMCDGYPLFTFGDENFSL</sequence>